<dbReference type="EMBL" id="CYKH01001322">
    <property type="protein sequence ID" value="CUG86514.1"/>
    <property type="molecule type" value="Genomic_DNA"/>
</dbReference>
<name>A0A0S4J8S0_BODSA</name>
<gene>
    <name evidence="2" type="ORF">BSAL_93525</name>
</gene>
<feature type="region of interest" description="Disordered" evidence="1">
    <location>
        <begin position="227"/>
        <end position="254"/>
    </location>
</feature>
<organism evidence="2 3">
    <name type="scientific">Bodo saltans</name>
    <name type="common">Flagellated protozoan</name>
    <dbReference type="NCBI Taxonomy" id="75058"/>
    <lineage>
        <taxon>Eukaryota</taxon>
        <taxon>Discoba</taxon>
        <taxon>Euglenozoa</taxon>
        <taxon>Kinetoplastea</taxon>
        <taxon>Metakinetoplastina</taxon>
        <taxon>Eubodonida</taxon>
        <taxon>Bodonidae</taxon>
        <taxon>Bodo</taxon>
    </lineage>
</organism>
<evidence type="ECO:0000256" key="1">
    <source>
        <dbReference type="SAM" id="MobiDB-lite"/>
    </source>
</evidence>
<reference evidence="3" key="1">
    <citation type="submission" date="2015-09" db="EMBL/GenBank/DDBJ databases">
        <authorList>
            <consortium name="Pathogen Informatics"/>
        </authorList>
    </citation>
    <scope>NUCLEOTIDE SEQUENCE [LARGE SCALE GENOMIC DNA]</scope>
    <source>
        <strain evidence="3">Lake Konstanz</strain>
    </source>
</reference>
<sequence length="288" mass="32856">MGKTYGQHNIRVRPTGTTDLTDTPDPFNRIERLHAHGIINDEERKAQHLLALAPRTTPEPTPQQTQRQVTTFSEIGEKKNELLALRLRLVGEYDAPEASQELRDFIRNFQTSTHYLTDPVLREHFTLTIKHYRHFHTYVSGNTLINTKAIEEPFTEDFRTFLGHMAAIYYISTSAHSGTKKLGGLAKTFACKMTLLAEDLAAMQKSEGDDVITLLRKQKTTQPTIPIISTPTIHHPMTPQRERAQPHTKRPREHRHCNWCAANGRQSIAQTHNEDTCRAKPRREGPTA</sequence>
<dbReference type="AlphaFoldDB" id="A0A0S4J8S0"/>
<evidence type="ECO:0000313" key="3">
    <source>
        <dbReference type="Proteomes" id="UP000051952"/>
    </source>
</evidence>
<evidence type="ECO:0000313" key="2">
    <source>
        <dbReference type="EMBL" id="CUG86514.1"/>
    </source>
</evidence>
<protein>
    <submittedName>
        <fullName evidence="2">Uncharacterized protein</fullName>
    </submittedName>
</protein>
<keyword evidence="3" id="KW-1185">Reference proteome</keyword>
<feature type="compositionally biased region" description="Low complexity" evidence="1">
    <location>
        <begin position="14"/>
        <end position="23"/>
    </location>
</feature>
<proteinExistence type="predicted"/>
<dbReference type="VEuPathDB" id="TriTrypDB:BSAL_93525"/>
<feature type="compositionally biased region" description="Low complexity" evidence="1">
    <location>
        <begin position="227"/>
        <end position="239"/>
    </location>
</feature>
<accession>A0A0S4J8S0</accession>
<dbReference type="Proteomes" id="UP000051952">
    <property type="component" value="Unassembled WGS sequence"/>
</dbReference>
<feature type="region of interest" description="Disordered" evidence="1">
    <location>
        <begin position="1"/>
        <end position="23"/>
    </location>
</feature>